<comment type="caution">
    <text evidence="1">The sequence shown here is derived from an EMBL/GenBank/DDBJ whole genome shotgun (WGS) entry which is preliminary data.</text>
</comment>
<organism evidence="1 2">
    <name type="scientific">Phytophthora palmivora</name>
    <dbReference type="NCBI Taxonomy" id="4796"/>
    <lineage>
        <taxon>Eukaryota</taxon>
        <taxon>Sar</taxon>
        <taxon>Stramenopiles</taxon>
        <taxon>Oomycota</taxon>
        <taxon>Peronosporomycetes</taxon>
        <taxon>Peronosporales</taxon>
        <taxon>Peronosporaceae</taxon>
        <taxon>Phytophthora</taxon>
    </lineage>
</organism>
<dbReference type="Proteomes" id="UP000237271">
    <property type="component" value="Unassembled WGS sequence"/>
</dbReference>
<name>A0A2P4Y6S3_9STRA</name>
<keyword evidence="2" id="KW-1185">Reference proteome</keyword>
<accession>A0A2P4Y6S3</accession>
<proteinExistence type="predicted"/>
<evidence type="ECO:0000313" key="1">
    <source>
        <dbReference type="EMBL" id="POM73510.1"/>
    </source>
</evidence>
<gene>
    <name evidence="1" type="ORF">PHPALM_9637</name>
</gene>
<evidence type="ECO:0000313" key="2">
    <source>
        <dbReference type="Proteomes" id="UP000237271"/>
    </source>
</evidence>
<evidence type="ECO:0008006" key="3">
    <source>
        <dbReference type="Google" id="ProtNLM"/>
    </source>
</evidence>
<protein>
    <recommendedName>
        <fullName evidence="3">M96 mating-specific protein family</fullName>
    </recommendedName>
</protein>
<reference evidence="1 2" key="1">
    <citation type="journal article" date="2017" name="Genome Biol. Evol.">
        <title>Phytophthora megakarya and P. palmivora, closely related causal agents of cacao black pod rot, underwent increases in genome sizes and gene numbers by different mechanisms.</title>
        <authorList>
            <person name="Ali S.S."/>
            <person name="Shao J."/>
            <person name="Lary D.J."/>
            <person name="Kronmiller B."/>
            <person name="Shen D."/>
            <person name="Strem M.D."/>
            <person name="Amoako-Attah I."/>
            <person name="Akrofi A.Y."/>
            <person name="Begoude B.A."/>
            <person name="Ten Hoopen G.M."/>
            <person name="Coulibaly K."/>
            <person name="Kebe B.I."/>
            <person name="Melnick R.L."/>
            <person name="Guiltinan M.J."/>
            <person name="Tyler B.M."/>
            <person name="Meinhardt L.W."/>
            <person name="Bailey B.A."/>
        </authorList>
    </citation>
    <scope>NUCLEOTIDE SEQUENCE [LARGE SCALE GENOMIC DNA]</scope>
    <source>
        <strain evidence="2">sbr112.9</strain>
    </source>
</reference>
<dbReference type="OrthoDB" id="119452at2759"/>
<dbReference type="EMBL" id="NCKW01005103">
    <property type="protein sequence ID" value="POM73510.1"/>
    <property type="molecule type" value="Genomic_DNA"/>
</dbReference>
<dbReference type="AlphaFoldDB" id="A0A2P4Y6S3"/>
<sequence length="667" mass="78208">MLKKANDRTRSRSYYQRRQEEFQHLRQQVKKLTLTLSEQQKGRPESKAQLSTPWRLMAQWQRNARLNAEAQHRRLCAAVNTRATLIHELQTFLHDRLRLISDESHLFKHNKFHRSASDVNIFALRAQELDMIYAQTDKILHDFSLESTIDSWNAPKQSWKEDSQSGHFLYMNEQTISSEFQETCKFLWQIAFMTHRQENREQFNDIEDPENTVAIKFRITTRLNSGVIASVLQSVVTRRYQEGKRMVLAWRSLTEGEGLFTGMVAEETGWCVATPTRGNDTLLRTCMRHVPMHFRGIIMHNPEAKQFTSFVLDTGSNDIFETTIKLEELLKKMFPNTGNAKREMEKAKDRQRRAVYRVRRLTERDNLLQQVEDLTAELAQRQQIKNNKVPMSTTAWKVLALRLQQERQDAENQQRRLWIEIDARSTLLRDLYYRLACDNNADSSHALCQRKRMRLEHSDAKTYEQYLEELDGVYAKTDEMFQDFEVVSEDDGQWIKDVQTGSSHYKGKMVLPIDFHQACHALWDASHLPHRQNDRQHYGEVEDCENTAAYKFRITRQTLGRVASVVQRSVTRRYQDEGRLIVVWRSFLEGEGKFDGMYADETGWDELTPSEGGTVMKTYIHHLQMHVGAMTIHQPAMNKFNDIVLDSVSDIGEDIYQRFEKLLVTEG</sequence>